<dbReference type="Gene3D" id="3.20.10.10">
    <property type="entry name" value="D-amino Acid Aminotransferase, subunit A, domain 2"/>
    <property type="match status" value="1"/>
</dbReference>
<evidence type="ECO:0000256" key="2">
    <source>
        <dbReference type="ARBA" id="ARBA00004824"/>
    </source>
</evidence>
<dbReference type="GO" id="GO:0004084">
    <property type="term" value="F:branched-chain-amino-acid transaminase activity"/>
    <property type="evidence" value="ECO:0007669"/>
    <property type="project" value="UniProtKB-EC"/>
</dbReference>
<reference evidence="10 11" key="2">
    <citation type="submission" date="2018-05" db="EMBL/GenBank/DDBJ databases">
        <authorList>
            <person name="Lanie J.A."/>
            <person name="Ng W.-L."/>
            <person name="Kazmierczak K.M."/>
            <person name="Andrzejewski T.M."/>
            <person name="Davidsen T.M."/>
            <person name="Wayne K.J."/>
            <person name="Tettelin H."/>
            <person name="Glass J.I."/>
            <person name="Rusch D."/>
            <person name="Podicherti R."/>
            <person name="Tsui H.-C.T."/>
            <person name="Winkler M.E."/>
        </authorList>
    </citation>
    <scope>NUCLEOTIDE SEQUENCE [LARGE SCALE GENOMIC DNA]</scope>
    <source>
        <strain evidence="10 11">YBY</strain>
    </source>
</reference>
<evidence type="ECO:0000256" key="6">
    <source>
        <dbReference type="ARBA" id="ARBA00013053"/>
    </source>
</evidence>
<organism evidence="10 11">
    <name type="scientific">Alcaligenes faecalis</name>
    <dbReference type="NCBI Taxonomy" id="511"/>
    <lineage>
        <taxon>Bacteria</taxon>
        <taxon>Pseudomonadati</taxon>
        <taxon>Pseudomonadota</taxon>
        <taxon>Betaproteobacteria</taxon>
        <taxon>Burkholderiales</taxon>
        <taxon>Alcaligenaceae</taxon>
        <taxon>Alcaligenes</taxon>
    </lineage>
</organism>
<accession>A0A2U2BLZ6</accession>
<comment type="pathway">
    <text evidence="2">Amino-acid biosynthesis; L-isoleucine biosynthesis; L-isoleucine from 2-oxobutanoate: step 4/4.</text>
</comment>
<evidence type="ECO:0000256" key="1">
    <source>
        <dbReference type="ARBA" id="ARBA00003109"/>
    </source>
</evidence>
<dbReference type="RefSeq" id="WP_109089018.1">
    <property type="nucleotide sequence ID" value="NZ_QEXO01000002.1"/>
</dbReference>
<evidence type="ECO:0000313" key="10">
    <source>
        <dbReference type="EMBL" id="PWE15044.1"/>
    </source>
</evidence>
<dbReference type="SUPFAM" id="SSF56752">
    <property type="entry name" value="D-aminoacid aminotransferase-like PLP-dependent enzymes"/>
    <property type="match status" value="1"/>
</dbReference>
<dbReference type="GO" id="GO:0005829">
    <property type="term" value="C:cytosol"/>
    <property type="evidence" value="ECO:0007669"/>
    <property type="project" value="TreeGrafter"/>
</dbReference>
<dbReference type="Proteomes" id="UP000245216">
    <property type="component" value="Unassembled WGS sequence"/>
</dbReference>
<proteinExistence type="inferred from homology"/>
<dbReference type="GO" id="GO:0046394">
    <property type="term" value="P:carboxylic acid biosynthetic process"/>
    <property type="evidence" value="ECO:0007669"/>
    <property type="project" value="UniProtKB-ARBA"/>
</dbReference>
<evidence type="ECO:0000256" key="3">
    <source>
        <dbReference type="ARBA" id="ARBA00004931"/>
    </source>
</evidence>
<name>A0A2U2BLZ6_ALCFA</name>
<sequence>MSNNEITWSNGQWSDTSAPLIGATDHAFWMATTVFDGARSIQGHTPDLDLHCERLNRSAITLGMEPVMTPQQTVDLVHEGLKKLSHSTDYYIKLLYFAPGGFIQPDPATSQLAIHIFESPMPDDSGFSATFSEFLRPDPSMAPTDAKASCLYPNTQRILREASARGFDNAIVLDSKGKIAEFAVANLWIVRDGVVLTPELNGTFLNGITRRRVMQLLRDDGIEVREASLTPQNVLDADEVFSTGNYGKVLHCNRIDDRHYAHGPIETRAHELYMAYTQRN</sequence>
<dbReference type="InterPro" id="IPR001544">
    <property type="entry name" value="Aminotrans_IV"/>
</dbReference>
<dbReference type="EC" id="2.6.1.42" evidence="6"/>
<comment type="catalytic activity">
    <reaction evidence="9">
        <text>L-leucine + 2-oxoglutarate = 4-methyl-2-oxopentanoate + L-glutamate</text>
        <dbReference type="Rhea" id="RHEA:18321"/>
        <dbReference type="ChEBI" id="CHEBI:16810"/>
        <dbReference type="ChEBI" id="CHEBI:17865"/>
        <dbReference type="ChEBI" id="CHEBI:29985"/>
        <dbReference type="ChEBI" id="CHEBI:57427"/>
        <dbReference type="EC" id="2.6.1.42"/>
    </reaction>
</comment>
<dbReference type="NCBIfam" id="NF009896">
    <property type="entry name" value="PRK13356.1"/>
    <property type="match status" value="1"/>
</dbReference>
<evidence type="ECO:0000256" key="5">
    <source>
        <dbReference type="ARBA" id="ARBA00009320"/>
    </source>
</evidence>
<dbReference type="AlphaFoldDB" id="A0A2U2BLZ6"/>
<evidence type="ECO:0000256" key="4">
    <source>
        <dbReference type="ARBA" id="ARBA00005072"/>
    </source>
</evidence>
<dbReference type="InterPro" id="IPR050571">
    <property type="entry name" value="Class-IV_PLP-Dep_Aminotrnsfr"/>
</dbReference>
<dbReference type="EMBL" id="QEXO01000002">
    <property type="protein sequence ID" value="PWE15044.1"/>
    <property type="molecule type" value="Genomic_DNA"/>
</dbReference>
<dbReference type="InterPro" id="IPR043132">
    <property type="entry name" value="BCAT-like_C"/>
</dbReference>
<comment type="catalytic activity">
    <reaction evidence="7">
        <text>L-valine + 2-oxoglutarate = 3-methyl-2-oxobutanoate + L-glutamate</text>
        <dbReference type="Rhea" id="RHEA:24813"/>
        <dbReference type="ChEBI" id="CHEBI:11851"/>
        <dbReference type="ChEBI" id="CHEBI:16810"/>
        <dbReference type="ChEBI" id="CHEBI:29985"/>
        <dbReference type="ChEBI" id="CHEBI:57762"/>
        <dbReference type="EC" id="2.6.1.42"/>
    </reaction>
</comment>
<evidence type="ECO:0000256" key="9">
    <source>
        <dbReference type="ARBA" id="ARBA00049229"/>
    </source>
</evidence>
<keyword evidence="10" id="KW-0808">Transferase</keyword>
<gene>
    <name evidence="10" type="ORF">DF183_10235</name>
</gene>
<dbReference type="Gene3D" id="3.30.470.10">
    <property type="match status" value="1"/>
</dbReference>
<dbReference type="InterPro" id="IPR036038">
    <property type="entry name" value="Aminotransferase-like"/>
</dbReference>
<keyword evidence="10" id="KW-0032">Aminotransferase</keyword>
<dbReference type="PANTHER" id="PTHR42743:SF11">
    <property type="entry name" value="AMINODEOXYCHORISMATE LYASE"/>
    <property type="match status" value="1"/>
</dbReference>
<dbReference type="InterPro" id="IPR043131">
    <property type="entry name" value="BCAT-like_N"/>
</dbReference>
<protein>
    <recommendedName>
        <fullName evidence="6">branched-chain-amino-acid transaminase</fullName>
        <ecNumber evidence="6">2.6.1.42</ecNumber>
    </recommendedName>
</protein>
<comment type="function">
    <text evidence="1">Acts on leucine, isoleucine and valine.</text>
</comment>
<evidence type="ECO:0000256" key="7">
    <source>
        <dbReference type="ARBA" id="ARBA00048212"/>
    </source>
</evidence>
<comment type="caution">
    <text evidence="10">The sequence shown here is derived from an EMBL/GenBank/DDBJ whole genome shotgun (WGS) entry which is preliminary data.</text>
</comment>
<reference evidence="10 11" key="1">
    <citation type="submission" date="2018-05" db="EMBL/GenBank/DDBJ databases">
        <title>Genome Sequence of an Efficient Indole-Degrading Bacterium, Alcaligenes sp.YBY.</title>
        <authorList>
            <person name="Yang B."/>
        </authorList>
    </citation>
    <scope>NUCLEOTIDE SEQUENCE [LARGE SCALE GENOMIC DNA]</scope>
    <source>
        <strain evidence="10 11">YBY</strain>
    </source>
</reference>
<comment type="pathway">
    <text evidence="3">Amino-acid biosynthesis; L-valine biosynthesis; L-valine from pyruvate: step 4/4.</text>
</comment>
<evidence type="ECO:0000256" key="8">
    <source>
        <dbReference type="ARBA" id="ARBA00048798"/>
    </source>
</evidence>
<comment type="similarity">
    <text evidence="5">Belongs to the class-IV pyridoxal-phosphate-dependent aminotransferase family.</text>
</comment>
<dbReference type="PANTHER" id="PTHR42743">
    <property type="entry name" value="AMINO-ACID AMINOTRANSFERASE"/>
    <property type="match status" value="1"/>
</dbReference>
<comment type="pathway">
    <text evidence="4">Amino-acid biosynthesis; L-leucine biosynthesis; L-leucine from 3-methyl-2-oxobutanoate: step 4/4.</text>
</comment>
<comment type="catalytic activity">
    <reaction evidence="8">
        <text>L-isoleucine + 2-oxoglutarate = (S)-3-methyl-2-oxopentanoate + L-glutamate</text>
        <dbReference type="Rhea" id="RHEA:24801"/>
        <dbReference type="ChEBI" id="CHEBI:16810"/>
        <dbReference type="ChEBI" id="CHEBI:29985"/>
        <dbReference type="ChEBI" id="CHEBI:35146"/>
        <dbReference type="ChEBI" id="CHEBI:58045"/>
        <dbReference type="EC" id="2.6.1.42"/>
    </reaction>
</comment>
<evidence type="ECO:0000313" key="11">
    <source>
        <dbReference type="Proteomes" id="UP000245216"/>
    </source>
</evidence>
<dbReference type="STRING" id="511.UZ73_09020"/>
<dbReference type="Pfam" id="PF01063">
    <property type="entry name" value="Aminotran_4"/>
    <property type="match status" value="1"/>
</dbReference>